<keyword evidence="1" id="KW-0966">Cell projection</keyword>
<organism evidence="1 2">
    <name type="scientific">Frankliniella fusca</name>
    <dbReference type="NCBI Taxonomy" id="407009"/>
    <lineage>
        <taxon>Eukaryota</taxon>
        <taxon>Metazoa</taxon>
        <taxon>Ecdysozoa</taxon>
        <taxon>Arthropoda</taxon>
        <taxon>Hexapoda</taxon>
        <taxon>Insecta</taxon>
        <taxon>Pterygota</taxon>
        <taxon>Neoptera</taxon>
        <taxon>Paraneoptera</taxon>
        <taxon>Thysanoptera</taxon>
        <taxon>Terebrantia</taxon>
        <taxon>Thripoidea</taxon>
        <taxon>Thripidae</taxon>
        <taxon>Frankliniella</taxon>
    </lineage>
</organism>
<accession>A0AAE1GRH8</accession>
<keyword evidence="1" id="KW-0969">Cilium</keyword>
<dbReference type="AlphaFoldDB" id="A0AAE1GRH8"/>
<sequence length="63" mass="7098">MAVLGYCYPPLDQAPRVELPANTVSEADMQLFLKIFYVPTSDQENNLRSGFKIFGHVVSFFAN</sequence>
<protein>
    <submittedName>
        <fullName evidence="1">Dynein alpha chain, flagellar outer arm</fullName>
    </submittedName>
</protein>
<keyword evidence="2" id="KW-1185">Reference proteome</keyword>
<keyword evidence="1" id="KW-0282">Flagellum</keyword>
<reference evidence="1" key="1">
    <citation type="submission" date="2021-07" db="EMBL/GenBank/DDBJ databases">
        <authorList>
            <person name="Catto M.A."/>
            <person name="Jacobson A."/>
            <person name="Kennedy G."/>
            <person name="Labadie P."/>
            <person name="Hunt B.G."/>
            <person name="Srinivasan R."/>
        </authorList>
    </citation>
    <scope>NUCLEOTIDE SEQUENCE</scope>
    <source>
        <strain evidence="1">PL_HMW_Pooled</strain>
        <tissue evidence="1">Head</tissue>
    </source>
</reference>
<dbReference type="EMBL" id="JAHWGI010000033">
    <property type="protein sequence ID" value="KAK3908215.1"/>
    <property type="molecule type" value="Genomic_DNA"/>
</dbReference>
<proteinExistence type="predicted"/>
<comment type="caution">
    <text evidence="1">The sequence shown here is derived from an EMBL/GenBank/DDBJ whole genome shotgun (WGS) entry which is preliminary data.</text>
</comment>
<dbReference type="Proteomes" id="UP001219518">
    <property type="component" value="Unassembled WGS sequence"/>
</dbReference>
<reference evidence="1" key="2">
    <citation type="journal article" date="2023" name="BMC Genomics">
        <title>Pest status, molecular evolution, and epigenetic factors derived from the genome assembly of Frankliniella fusca, a thysanopteran phytovirus vector.</title>
        <authorList>
            <person name="Catto M.A."/>
            <person name="Labadie P.E."/>
            <person name="Jacobson A.L."/>
            <person name="Kennedy G.G."/>
            <person name="Srinivasan R."/>
            <person name="Hunt B.G."/>
        </authorList>
    </citation>
    <scope>NUCLEOTIDE SEQUENCE</scope>
    <source>
        <strain evidence="1">PL_HMW_Pooled</strain>
    </source>
</reference>
<evidence type="ECO:0000313" key="1">
    <source>
        <dbReference type="EMBL" id="KAK3908215.1"/>
    </source>
</evidence>
<name>A0AAE1GRH8_9NEOP</name>
<gene>
    <name evidence="1" type="ORF">KUF71_018728</name>
</gene>
<evidence type="ECO:0000313" key="2">
    <source>
        <dbReference type="Proteomes" id="UP001219518"/>
    </source>
</evidence>